<keyword evidence="1" id="KW-0812">Transmembrane</keyword>
<evidence type="ECO:0000313" key="3">
    <source>
        <dbReference type="EMBL" id="CDN55395.1"/>
    </source>
</evidence>
<proteinExistence type="predicted"/>
<organism evidence="3 4">
    <name type="scientific">Neorhizobium galegae bv. officinalis bv. officinalis str. HAMBI 1141</name>
    <dbReference type="NCBI Taxonomy" id="1028801"/>
    <lineage>
        <taxon>Bacteria</taxon>
        <taxon>Pseudomonadati</taxon>
        <taxon>Pseudomonadota</taxon>
        <taxon>Alphaproteobacteria</taxon>
        <taxon>Hyphomicrobiales</taxon>
        <taxon>Rhizobiaceae</taxon>
        <taxon>Rhizobium/Agrobacterium group</taxon>
        <taxon>Neorhizobium</taxon>
    </lineage>
</organism>
<dbReference type="PATRIC" id="fig|1028801.3.peg.3114"/>
<protein>
    <submittedName>
        <fullName evidence="3">Putative membrane protein (DUF2134)</fullName>
    </submittedName>
</protein>
<dbReference type="Gene3D" id="3.40.50.410">
    <property type="entry name" value="von Willebrand factor, type A domain"/>
    <property type="match status" value="1"/>
</dbReference>
<dbReference type="HOGENOM" id="CLU_044579_0_0_5"/>
<evidence type="ECO:0000313" key="4">
    <source>
        <dbReference type="Proteomes" id="UP000028186"/>
    </source>
</evidence>
<feature type="transmembrane region" description="Helical" evidence="1">
    <location>
        <begin position="20"/>
        <end position="40"/>
    </location>
</feature>
<dbReference type="KEGG" id="ngl:RG1141_CH30600"/>
<dbReference type="eggNOG" id="COG4961">
    <property type="taxonomic scope" value="Bacteria"/>
</dbReference>
<dbReference type="Pfam" id="PF13400">
    <property type="entry name" value="Tad"/>
    <property type="match status" value="1"/>
</dbReference>
<keyword evidence="1" id="KW-1133">Transmembrane helix</keyword>
<gene>
    <name evidence="3" type="ORF">RG1141_CH30600</name>
</gene>
<dbReference type="SUPFAM" id="SSF53300">
    <property type="entry name" value="vWA-like"/>
    <property type="match status" value="1"/>
</dbReference>
<sequence>MEWGTCMLDKLLGDRSGNFGIMSALLLVPLIAAAGLAIDLTDALEARNQLQGAADAAALGAVAEKSIGTAEAMKMMTDGAITPAVQDAEKIFAAQIASATGYTLTDHAATVTKVNNQLTAMFTYTATVPTTLLKVIGKNEFTVTGQATAVFQTETYRDFYLLLDNTPSMGVGATTADINTMIAHTSDKCAFACHIVNNGVEDENSYYNLAKSLGVTIRIDVVANATAALMDTAVSVRRSDNQYRMAVYTFGQKAEDTKLLEISPLTDNLVDAKSKASLIDLMSIPYQGYNKDQQTDFDLAMKNIGDKMGTPGTGLTPSDPEKIVFFVSDGVGDSKKPTTCTKMLTGTRCQEPIDTRACQPLKDKGYKIAVLYTTYLPLPTNSWYNSWIKPFQSEISTRMQNCASSGYFFEVSPSQGISDAMNTLFLKIVSTPRLSG</sequence>
<keyword evidence="1" id="KW-0472">Membrane</keyword>
<accession>A0A068TDI2</accession>
<evidence type="ECO:0000259" key="2">
    <source>
        <dbReference type="Pfam" id="PF13400"/>
    </source>
</evidence>
<reference evidence="4" key="1">
    <citation type="journal article" date="2014" name="BMC Genomics">
        <title>Genome sequencing of two Neorhizobium galegae strains reveals a noeT gene responsible for the unusual acetylation of the nodulation factors.</title>
        <authorList>
            <person name="Osterman J."/>
            <person name="Marsh J."/>
            <person name="Laine P.K."/>
            <person name="Zeng Z."/>
            <person name="Alatalo E."/>
            <person name="Sullivan J.T."/>
            <person name="Young J.P."/>
            <person name="Thomas-Oates J."/>
            <person name="Paulin L."/>
            <person name="Lindstrom K."/>
        </authorList>
    </citation>
    <scope>NUCLEOTIDE SEQUENCE [LARGE SCALE GENOMIC DNA]</scope>
    <source>
        <strain evidence="4">HAMBI 1141</strain>
    </source>
</reference>
<feature type="domain" description="Putative Flp pilus-assembly TadG-like N-terminal" evidence="2">
    <location>
        <begin position="17"/>
        <end position="63"/>
    </location>
</feature>
<dbReference type="AlphaFoldDB" id="A0A068TDI2"/>
<name>A0A068TDI2_NEOGA</name>
<dbReference type="InterPro" id="IPR028087">
    <property type="entry name" value="Tad_N"/>
</dbReference>
<dbReference type="EMBL" id="HG938355">
    <property type="protein sequence ID" value="CDN55395.1"/>
    <property type="molecule type" value="Genomic_DNA"/>
</dbReference>
<evidence type="ECO:0000256" key="1">
    <source>
        <dbReference type="SAM" id="Phobius"/>
    </source>
</evidence>
<dbReference type="InterPro" id="IPR036465">
    <property type="entry name" value="vWFA_dom_sf"/>
</dbReference>
<dbReference type="Proteomes" id="UP000028186">
    <property type="component" value="Chromosome I"/>
</dbReference>